<evidence type="ECO:0000313" key="3">
    <source>
        <dbReference type="Proteomes" id="UP000007350"/>
    </source>
</evidence>
<dbReference type="OrthoDB" id="252919at2759"/>
<reference evidence="2 3" key="1">
    <citation type="journal article" date="2012" name="BMC Genomics">
        <title>Comparative genomic analysis of human infective Trypanosoma cruzi lineages with the bat-restricted subspecies T. cruzi marinkellei.</title>
        <authorList>
            <person name="Franzen O."/>
            <person name="Talavera-Lopez C."/>
            <person name="Ochaya S."/>
            <person name="Butler C.E."/>
            <person name="Messenger L.A."/>
            <person name="Lewis M.D."/>
            <person name="Llewellyn M.S."/>
            <person name="Marinkelle C.J."/>
            <person name="Tyler K.M."/>
            <person name="Miles M.A."/>
            <person name="Andersson B."/>
        </authorList>
    </citation>
    <scope>NUCLEOTIDE SEQUENCE [LARGE SCALE GENOMIC DNA]</scope>
    <source>
        <strain evidence="2 3">B7</strain>
    </source>
</reference>
<organism evidence="2 3">
    <name type="scientific">Trypanosoma cruzi marinkellei</name>
    <dbReference type="NCBI Taxonomy" id="85056"/>
    <lineage>
        <taxon>Eukaryota</taxon>
        <taxon>Discoba</taxon>
        <taxon>Euglenozoa</taxon>
        <taxon>Kinetoplastea</taxon>
        <taxon>Metakinetoplastina</taxon>
        <taxon>Trypanosomatida</taxon>
        <taxon>Trypanosomatidae</taxon>
        <taxon>Trypanosoma</taxon>
        <taxon>Schizotrypanum</taxon>
    </lineage>
</organism>
<name>K2MX84_TRYCR</name>
<evidence type="ECO:0000256" key="1">
    <source>
        <dbReference type="SAM" id="Phobius"/>
    </source>
</evidence>
<keyword evidence="1" id="KW-1133">Transmembrane helix</keyword>
<keyword evidence="1" id="KW-0812">Transmembrane</keyword>
<sequence>MYISQKVAFIPPSPGGMISNARGTRAGRKRRCRERNFDVIPTKNRVVLTMERHEESKRRRGTSVFSRVTSVFVVVLLTLLCLGVTIPGNVAEAALVVVPTNVLQLSLYQTAQLRFSSNIFVGDPPIRTGDTFYFVEKNNNHDPICNAAGSGNPENKFTVTASNGMGLLGFSTIVVKSSVFTVGSAYLICYITQGEAYLTWFSRGDVSSPIMVWPSVYNHYDMQPQFAFGGLELVNLTISEQAQAGRPINQGLGGAYTIFLIPCMGSGANCGGTDNLPELCASQPPESILLSNLRGVLTMSVTGSFTVPYVPSPNGYAICVPYCHDASVGCGTSVEMSYTVVTTDTSTPVIKFGEANPKSYSVTPAEPQARVLSEMQLNGRGLTDRDEVRVIRSESTCGSPAAPLLTNLRITRFEAISDTLVKVTFIAPELITQQMRGIVCYRHADSILWSPVKKNPASPMDDFVIDILQPTSFTVVPERPSTGESITLFFVGTGLDASADEVFLTTLLDCNALMPDSPKFPCKLSGGNQPQCVALIDPPLNQGLTLHVCYRKGGQASYARINGIVVTASRNPIYSLRPYPLYAGQKGTLTFYGRGLSLRDSINFVVSGSTCGEGGAVNTFFIANGVELDAGTTYQYDVVGSGKQCLQICYRIADSTTWSIASPRTITLVVPTCEAKNLYVSTFNLRYTSSITPISAKETVTLTFVPPPPSLHIALKLVRMDDKCVVSFCKIGTVTTTACELEQNADDFTSELTDNKANMMAGAATTSYILCALSYGKNYIPVLPSGQGETSVAFAFETVAANPTLQGHTPQQWRVAFALLQTTFGGHDLHSTTDSVLAVLGDALLSTTPLVCPPATALPSTALLSTFIPDPSTTTATVAYSGSHRRDAGDVVYFCYLWDSGNRITYTGSLTFAARLPSEMTATTPLPDGFRAGVPITLNFTSNTIALQPERDELFFYRFKLSYASSSNCYCGVECPAEALVSYPNIPLTPGALPTEVLWKNPLGLDNYNYDAVYVVCYNAYGAGSPSYMGRLSVGMAQPTVYTADSAGGIYRVGSPITVTAIQRCTGAGCSQLSTENDMRLIPAEKQCYQVDGSTVFANVEFIGEATSDGTHYVQRLVVNQDGNYRVCYRLYNFYQELISSVAASPTPLTVSVADPISFTSIPASPSAGQFISVQLSCSQTLCTVCTTVRLVPG</sequence>
<dbReference type="AlphaFoldDB" id="K2MX84"/>
<keyword evidence="1" id="KW-0472">Membrane</keyword>
<keyword evidence="3" id="KW-1185">Reference proteome</keyword>
<comment type="caution">
    <text evidence="2">The sequence shown here is derived from an EMBL/GenBank/DDBJ whole genome shotgun (WGS) entry which is preliminary data.</text>
</comment>
<accession>K2MX84</accession>
<evidence type="ECO:0000313" key="2">
    <source>
        <dbReference type="EMBL" id="EKF26956.1"/>
    </source>
</evidence>
<evidence type="ECO:0008006" key="4">
    <source>
        <dbReference type="Google" id="ProtNLM"/>
    </source>
</evidence>
<proteinExistence type="predicted"/>
<feature type="transmembrane region" description="Helical" evidence="1">
    <location>
        <begin position="64"/>
        <end position="86"/>
    </location>
</feature>
<dbReference type="EMBL" id="AHKC01019575">
    <property type="protein sequence ID" value="EKF26956.1"/>
    <property type="molecule type" value="Genomic_DNA"/>
</dbReference>
<protein>
    <recommendedName>
        <fullName evidence="4">Hemagluttinin family protein</fullName>
    </recommendedName>
</protein>
<gene>
    <name evidence="2" type="ORF">MOQ_009330</name>
</gene>
<dbReference type="Proteomes" id="UP000007350">
    <property type="component" value="Unassembled WGS sequence"/>
</dbReference>